<feature type="compositionally biased region" description="Pro residues" evidence="1">
    <location>
        <begin position="125"/>
        <end position="142"/>
    </location>
</feature>
<accession>A0ABP4T933</accession>
<dbReference type="EMBL" id="BAAAQF010000013">
    <property type="protein sequence ID" value="GAA1684317.1"/>
    <property type="molecule type" value="Genomic_DNA"/>
</dbReference>
<feature type="transmembrane region" description="Helical" evidence="2">
    <location>
        <begin position="202"/>
        <end position="219"/>
    </location>
</feature>
<evidence type="ECO:0000256" key="2">
    <source>
        <dbReference type="SAM" id="Phobius"/>
    </source>
</evidence>
<sequence>MTTYPPAPGPPEPERPEDDGPAWSPNADGAPQGEPGNAPFSGNDDGTPGGYGEGPPVGGAPGGTPGQYGGAAPDTTPHDFSRPEQAPGADPGSGYSRPEAGAAPEGNPDGFTDTGEGAPRSVPESPSPGAVPPAPPLPPPPGAGYSPYAGGGAVPPPPPPPPQYNADGPLYGQQARNGLGKAALVLGIIAVALSFIPGLNAFSWPLGVLAIVFGAIGWSRANKGQATNKPFAITGLVLGIVSFFTFCLIYVLIGAGSSTMYDTAPM</sequence>
<comment type="caution">
    <text evidence="3">The sequence shown here is derived from an EMBL/GenBank/DDBJ whole genome shotgun (WGS) entry which is preliminary data.</text>
</comment>
<keyword evidence="2" id="KW-0472">Membrane</keyword>
<keyword evidence="4" id="KW-1185">Reference proteome</keyword>
<dbReference type="Proteomes" id="UP001499851">
    <property type="component" value="Unassembled WGS sequence"/>
</dbReference>
<evidence type="ECO:0000313" key="3">
    <source>
        <dbReference type="EMBL" id="GAA1684317.1"/>
    </source>
</evidence>
<gene>
    <name evidence="3" type="ORF">GCM10009830_34530</name>
</gene>
<feature type="compositionally biased region" description="Gly residues" evidence="1">
    <location>
        <begin position="47"/>
        <end position="69"/>
    </location>
</feature>
<feature type="compositionally biased region" description="Pro residues" evidence="1">
    <location>
        <begin position="154"/>
        <end position="163"/>
    </location>
</feature>
<feature type="compositionally biased region" description="Pro residues" evidence="1">
    <location>
        <begin position="1"/>
        <end position="11"/>
    </location>
</feature>
<keyword evidence="2" id="KW-1133">Transmembrane helix</keyword>
<evidence type="ECO:0000313" key="4">
    <source>
        <dbReference type="Proteomes" id="UP001499851"/>
    </source>
</evidence>
<feature type="transmembrane region" description="Helical" evidence="2">
    <location>
        <begin position="231"/>
        <end position="253"/>
    </location>
</feature>
<proteinExistence type="predicted"/>
<reference evidence="4" key="1">
    <citation type="journal article" date="2019" name="Int. J. Syst. Evol. Microbiol.">
        <title>The Global Catalogue of Microorganisms (GCM) 10K type strain sequencing project: providing services to taxonomists for standard genome sequencing and annotation.</title>
        <authorList>
            <consortium name="The Broad Institute Genomics Platform"/>
            <consortium name="The Broad Institute Genome Sequencing Center for Infectious Disease"/>
            <person name="Wu L."/>
            <person name="Ma J."/>
        </authorList>
    </citation>
    <scope>NUCLEOTIDE SEQUENCE [LARGE SCALE GENOMIC DNA]</scope>
    <source>
        <strain evidence="4">JCM 16001</strain>
    </source>
</reference>
<protein>
    <recommendedName>
        <fullName evidence="5">DUF4190 domain-containing protein</fullName>
    </recommendedName>
</protein>
<name>A0ABP4T933_9ACTN</name>
<keyword evidence="2" id="KW-0812">Transmembrane</keyword>
<feature type="region of interest" description="Disordered" evidence="1">
    <location>
        <begin position="1"/>
        <end position="171"/>
    </location>
</feature>
<evidence type="ECO:0000256" key="1">
    <source>
        <dbReference type="SAM" id="MobiDB-lite"/>
    </source>
</evidence>
<evidence type="ECO:0008006" key="5">
    <source>
        <dbReference type="Google" id="ProtNLM"/>
    </source>
</evidence>
<organism evidence="3 4">
    <name type="scientific">Glycomyces endophyticus</name>
    <dbReference type="NCBI Taxonomy" id="480996"/>
    <lineage>
        <taxon>Bacteria</taxon>
        <taxon>Bacillati</taxon>
        <taxon>Actinomycetota</taxon>
        <taxon>Actinomycetes</taxon>
        <taxon>Glycomycetales</taxon>
        <taxon>Glycomycetaceae</taxon>
        <taxon>Glycomyces</taxon>
    </lineage>
</organism>
<dbReference type="RefSeq" id="WP_344488586.1">
    <property type="nucleotide sequence ID" value="NZ_BAAAQF010000013.1"/>
</dbReference>